<dbReference type="Pfam" id="PF07494">
    <property type="entry name" value="Reg_prop"/>
    <property type="match status" value="2"/>
</dbReference>
<protein>
    <recommendedName>
        <fullName evidence="1">diguanylate cyclase</fullName>
        <ecNumber evidence="1">2.7.7.65</ecNumber>
    </recommendedName>
</protein>
<proteinExistence type="predicted"/>
<dbReference type="SUPFAM" id="SSF63829">
    <property type="entry name" value="Calcium-dependent phosphotriesterase"/>
    <property type="match status" value="2"/>
</dbReference>
<keyword evidence="3" id="KW-0472">Membrane</keyword>
<evidence type="ECO:0000259" key="4">
    <source>
        <dbReference type="PROSITE" id="PS50887"/>
    </source>
</evidence>
<dbReference type="eggNOG" id="COG2199">
    <property type="taxonomic scope" value="Bacteria"/>
</dbReference>
<dbReference type="InterPro" id="IPR000160">
    <property type="entry name" value="GGDEF_dom"/>
</dbReference>
<sequence length="991" mass="108687">MESCAPVLSKSIARERRLAGLLFALLFYAGALAANPLSPSTPDSNYHFASWSLESGLPQVSVTAIARGPEGWMWLGTQNGLVRMNGVTVEVFKAPEQPALGAGWVSHLLAVDDAIWIVAQNRLVRWADGQFESMAMLDPIGEVTGLAVDAQGVIWLSGDGLWRFGPEGLQTFAGWQGQVQALTADDAIWWVSNRGVLFRADGQSVEQVAALGAEGSAPVVRELVASEGGVWIATSRGLGFWRAAGMSWLTSQPVQAMAGYQGAVWVADATGFGFWVAGRLSRHLAGEASMAAEALSLFASEDAAFWVGSRANGVRHYWRGSVVQWGAAEGLDTFSWTVLADNDRLLIGTESGVAQLHRGQISELVPAEVIPGGVAYSLAVDPMKQVWVGSREGLMRWAGGKAIQYPALNGVQVNSLIIDREHRMLAASSRGLWTLSNDGAEQLDSPLNALPVRTLFEDGAGNLWAGTEQGLWRRGPEGWHRVQHSPLGNGFIIAMTQLPDGRLVVGTYQQGVFVGDGQGQRWQLLSLDGGLPSSGAFSLIASGPWLWIGNGDGIERVAINSLDKPRPQLEVILHDQGQMPGRHWVRCCNGGGNHRVAMFDGYLWYPSLAGLVRAEMDVPRARVPVVKIDRIRKPGGTAAPGDREYLFGALEFRVPHALQYRYRVIPYSNEWRYVDDQTFAYFTNLPPGRKQFQVQARYTFGQWGPVASADDVIAPKWHETTWFRLSAVVVVLAIIYLMLQLWTRRMARREKWMRQEIAQRTQALTEANEKLAVLNERLLEISMVDALTGLHNRRFLYDQMPRLLANQRRQKFAGLDVSAIGFFLIDLDRFKSINDRFGHAKGDATLQSLAIQLKKLCRESDLLIRLGGEEFLLIQPESSEASFANVAGRINMATRLAGQEAGLEGELTASVGIAVHPIVVDGEAIDWEVALELADYCLYQVKHAGRNGYAYANCSAVLQQSIGTGQPTATDFSRWREQGFLTLTLAHHSPA</sequence>
<evidence type="ECO:0000256" key="2">
    <source>
        <dbReference type="ARBA" id="ARBA00034247"/>
    </source>
</evidence>
<keyword evidence="3" id="KW-1133">Transmembrane helix</keyword>
<dbReference type="EC" id="2.7.7.65" evidence="1"/>
<evidence type="ECO:0000313" key="6">
    <source>
        <dbReference type="Proteomes" id="UP000000466"/>
    </source>
</evidence>
<dbReference type="InterPro" id="IPR029787">
    <property type="entry name" value="Nucleotide_cyclase"/>
</dbReference>
<evidence type="ECO:0000313" key="5">
    <source>
        <dbReference type="EMBL" id="AFU99292.1"/>
    </source>
</evidence>
<dbReference type="Gene3D" id="3.30.70.270">
    <property type="match status" value="1"/>
</dbReference>
<dbReference type="STRING" id="1117647.M5M_10565"/>
<feature type="domain" description="GGDEF" evidence="4">
    <location>
        <begin position="818"/>
        <end position="954"/>
    </location>
</feature>
<comment type="catalytic activity">
    <reaction evidence="2">
        <text>2 GTP = 3',3'-c-di-GMP + 2 diphosphate</text>
        <dbReference type="Rhea" id="RHEA:24898"/>
        <dbReference type="ChEBI" id="CHEBI:33019"/>
        <dbReference type="ChEBI" id="CHEBI:37565"/>
        <dbReference type="ChEBI" id="CHEBI:58805"/>
        <dbReference type="EC" id="2.7.7.65"/>
    </reaction>
</comment>
<dbReference type="InterPro" id="IPR043128">
    <property type="entry name" value="Rev_trsase/Diguanyl_cyclase"/>
</dbReference>
<dbReference type="EMBL" id="CP003746">
    <property type="protein sequence ID" value="AFU99292.1"/>
    <property type="molecule type" value="Genomic_DNA"/>
</dbReference>
<evidence type="ECO:0000256" key="1">
    <source>
        <dbReference type="ARBA" id="ARBA00012528"/>
    </source>
</evidence>
<keyword evidence="6" id="KW-1185">Reference proteome</keyword>
<dbReference type="HOGENOM" id="CLU_000445_28_4_6"/>
<dbReference type="PANTHER" id="PTHR45138:SF9">
    <property type="entry name" value="DIGUANYLATE CYCLASE DGCM-RELATED"/>
    <property type="match status" value="1"/>
</dbReference>
<feature type="transmembrane region" description="Helical" evidence="3">
    <location>
        <begin position="722"/>
        <end position="743"/>
    </location>
</feature>
<dbReference type="GO" id="GO:0052621">
    <property type="term" value="F:diguanylate cyclase activity"/>
    <property type="evidence" value="ECO:0007669"/>
    <property type="project" value="UniProtKB-EC"/>
</dbReference>
<dbReference type="SMART" id="SM00267">
    <property type="entry name" value="GGDEF"/>
    <property type="match status" value="1"/>
</dbReference>
<dbReference type="RefSeq" id="WP_015047456.1">
    <property type="nucleotide sequence ID" value="NC_018868.3"/>
</dbReference>
<dbReference type="PROSITE" id="PS50887">
    <property type="entry name" value="GGDEF"/>
    <property type="match status" value="1"/>
</dbReference>
<dbReference type="NCBIfam" id="TIGR00254">
    <property type="entry name" value="GGDEF"/>
    <property type="match status" value="1"/>
</dbReference>
<dbReference type="CDD" id="cd01949">
    <property type="entry name" value="GGDEF"/>
    <property type="match status" value="1"/>
</dbReference>
<dbReference type="GO" id="GO:0005886">
    <property type="term" value="C:plasma membrane"/>
    <property type="evidence" value="ECO:0007669"/>
    <property type="project" value="TreeGrafter"/>
</dbReference>
<name>K4KZE7_SIMAS</name>
<dbReference type="Pfam" id="PF07495">
    <property type="entry name" value="Y_Y_Y"/>
    <property type="match status" value="1"/>
</dbReference>
<dbReference type="Proteomes" id="UP000000466">
    <property type="component" value="Chromosome"/>
</dbReference>
<dbReference type="Pfam" id="PF00990">
    <property type="entry name" value="GGDEF"/>
    <property type="match status" value="1"/>
</dbReference>
<dbReference type="Gene3D" id="2.60.40.10">
    <property type="entry name" value="Immunoglobulins"/>
    <property type="match status" value="1"/>
</dbReference>
<keyword evidence="3" id="KW-0812">Transmembrane</keyword>
<evidence type="ECO:0000256" key="3">
    <source>
        <dbReference type="SAM" id="Phobius"/>
    </source>
</evidence>
<gene>
    <name evidence="5" type="ordered locus">M5M_10565</name>
</gene>
<dbReference type="KEGG" id="saga:M5M_10565"/>
<accession>K4KZE7</accession>
<dbReference type="PANTHER" id="PTHR45138">
    <property type="entry name" value="REGULATORY COMPONENTS OF SENSORY TRANSDUCTION SYSTEM"/>
    <property type="match status" value="1"/>
</dbReference>
<dbReference type="GO" id="GO:0043709">
    <property type="term" value="P:cell adhesion involved in single-species biofilm formation"/>
    <property type="evidence" value="ECO:0007669"/>
    <property type="project" value="TreeGrafter"/>
</dbReference>
<dbReference type="SUPFAM" id="SSF55073">
    <property type="entry name" value="Nucleotide cyclase"/>
    <property type="match status" value="1"/>
</dbReference>
<dbReference type="GO" id="GO:1902201">
    <property type="term" value="P:negative regulation of bacterial-type flagellum-dependent cell motility"/>
    <property type="evidence" value="ECO:0007669"/>
    <property type="project" value="TreeGrafter"/>
</dbReference>
<dbReference type="InterPro" id="IPR011123">
    <property type="entry name" value="Y_Y_Y"/>
</dbReference>
<dbReference type="InterPro" id="IPR013783">
    <property type="entry name" value="Ig-like_fold"/>
</dbReference>
<reference evidence="5 6" key="1">
    <citation type="journal article" date="2013" name="Genome Announc.">
        <title>Complete genome sequence of Simiduia agarivorans SA1(T), a marine bacterium able to degrade a variety of polysaccharides.</title>
        <authorList>
            <person name="Lin S.Y."/>
            <person name="Shieh W.Y."/>
            <person name="Chen J.S."/>
            <person name="Tang S.L."/>
        </authorList>
    </citation>
    <scope>NUCLEOTIDE SEQUENCE [LARGE SCALE GENOMIC DNA]</scope>
    <source>
        <strain evidence="6">DSM 21679 / JCM 13881 / BCRC 17597 / SA1</strain>
    </source>
</reference>
<dbReference type="InterPro" id="IPR050469">
    <property type="entry name" value="Diguanylate_Cyclase"/>
</dbReference>
<dbReference type="AlphaFoldDB" id="K4KZE7"/>
<dbReference type="InterPro" id="IPR011110">
    <property type="entry name" value="Reg_prop"/>
</dbReference>
<organism evidence="5 6">
    <name type="scientific">Simiduia agarivorans (strain DSM 21679 / JCM 13881 / BCRC 17597 / SA1)</name>
    <dbReference type="NCBI Taxonomy" id="1117647"/>
    <lineage>
        <taxon>Bacteria</taxon>
        <taxon>Pseudomonadati</taxon>
        <taxon>Pseudomonadota</taxon>
        <taxon>Gammaproteobacteria</taxon>
        <taxon>Cellvibrionales</taxon>
        <taxon>Cellvibrionaceae</taxon>
        <taxon>Simiduia</taxon>
    </lineage>
</organism>
<dbReference type="InterPro" id="IPR015943">
    <property type="entry name" value="WD40/YVTN_repeat-like_dom_sf"/>
</dbReference>
<dbReference type="eggNOG" id="COG3292">
    <property type="taxonomic scope" value="Bacteria"/>
</dbReference>
<dbReference type="Gene3D" id="2.130.10.10">
    <property type="entry name" value="YVTN repeat-like/Quinoprotein amine dehydrogenase"/>
    <property type="match status" value="3"/>
</dbReference>